<keyword evidence="4" id="KW-0808">Transferase</keyword>
<dbReference type="Pfam" id="PF00512">
    <property type="entry name" value="HisKA"/>
    <property type="match status" value="1"/>
</dbReference>
<dbReference type="PANTHER" id="PTHR43047">
    <property type="entry name" value="TWO-COMPONENT HISTIDINE PROTEIN KINASE"/>
    <property type="match status" value="1"/>
</dbReference>
<dbReference type="EC" id="2.7.13.3" evidence="2"/>
<dbReference type="PROSITE" id="PS50109">
    <property type="entry name" value="HIS_KIN"/>
    <property type="match status" value="1"/>
</dbReference>
<reference evidence="11 12" key="1">
    <citation type="submission" date="2018-06" db="EMBL/GenBank/DDBJ databases">
        <title>Genomic Encyclopedia of Archaeal and Bacterial Type Strains, Phase II (KMG-II): from individual species to whole genera.</title>
        <authorList>
            <person name="Goeker M."/>
        </authorList>
    </citation>
    <scope>NUCLEOTIDE SEQUENCE [LARGE SCALE GENOMIC DNA]</scope>
    <source>
        <strain evidence="11 12">DSM 22009</strain>
    </source>
</reference>
<evidence type="ECO:0000259" key="9">
    <source>
        <dbReference type="PROSITE" id="PS50109"/>
    </source>
</evidence>
<evidence type="ECO:0000256" key="7">
    <source>
        <dbReference type="PROSITE-ProRule" id="PRU00169"/>
    </source>
</evidence>
<dbReference type="InterPro" id="IPR011006">
    <property type="entry name" value="CheY-like_superfamily"/>
</dbReference>
<dbReference type="Pfam" id="PF02518">
    <property type="entry name" value="HATPase_c"/>
    <property type="match status" value="1"/>
</dbReference>
<dbReference type="CDD" id="cd16922">
    <property type="entry name" value="HATPase_EvgS-ArcB-TorS-like"/>
    <property type="match status" value="1"/>
</dbReference>
<keyword evidence="8" id="KW-1133">Transmembrane helix</keyword>
<evidence type="ECO:0000313" key="11">
    <source>
        <dbReference type="EMBL" id="PZX10593.1"/>
    </source>
</evidence>
<dbReference type="SMART" id="SM00387">
    <property type="entry name" value="HATPase_c"/>
    <property type="match status" value="1"/>
</dbReference>
<accession>A0A2W7MSR6</accession>
<dbReference type="InterPro" id="IPR001789">
    <property type="entry name" value="Sig_transdc_resp-reg_receiver"/>
</dbReference>
<evidence type="ECO:0000313" key="12">
    <source>
        <dbReference type="Proteomes" id="UP000248916"/>
    </source>
</evidence>
<keyword evidence="5 11" id="KW-0418">Kinase</keyword>
<feature type="domain" description="Response regulatory" evidence="10">
    <location>
        <begin position="509"/>
        <end position="628"/>
    </location>
</feature>
<evidence type="ECO:0000256" key="5">
    <source>
        <dbReference type="ARBA" id="ARBA00022777"/>
    </source>
</evidence>
<dbReference type="Pfam" id="PF00072">
    <property type="entry name" value="Response_reg"/>
    <property type="match status" value="1"/>
</dbReference>
<comment type="caution">
    <text evidence="11">The sequence shown here is derived from an EMBL/GenBank/DDBJ whole genome shotgun (WGS) entry which is preliminary data.</text>
</comment>
<evidence type="ECO:0000256" key="6">
    <source>
        <dbReference type="ARBA" id="ARBA00023012"/>
    </source>
</evidence>
<name>A0A2W7MSR6_9RHOB</name>
<dbReference type="Gene3D" id="3.40.50.2300">
    <property type="match status" value="1"/>
</dbReference>
<feature type="modified residue" description="4-aspartylphosphate" evidence="7">
    <location>
        <position position="558"/>
    </location>
</feature>
<dbReference type="InterPro" id="IPR004358">
    <property type="entry name" value="Sig_transdc_His_kin-like_C"/>
</dbReference>
<evidence type="ECO:0000256" key="3">
    <source>
        <dbReference type="ARBA" id="ARBA00022553"/>
    </source>
</evidence>
<dbReference type="InterPro" id="IPR003661">
    <property type="entry name" value="HisK_dim/P_dom"/>
</dbReference>
<dbReference type="InterPro" id="IPR003594">
    <property type="entry name" value="HATPase_dom"/>
</dbReference>
<dbReference type="InterPro" id="IPR036890">
    <property type="entry name" value="HATPase_C_sf"/>
</dbReference>
<keyword evidence="8" id="KW-0812">Transmembrane</keyword>
<dbReference type="RefSeq" id="WP_111539151.1">
    <property type="nucleotide sequence ID" value="NZ_QKZL01000043.1"/>
</dbReference>
<dbReference type="SMART" id="SM00448">
    <property type="entry name" value="REC"/>
    <property type="match status" value="1"/>
</dbReference>
<dbReference type="FunFam" id="3.30.565.10:FF:000010">
    <property type="entry name" value="Sensor histidine kinase RcsC"/>
    <property type="match status" value="1"/>
</dbReference>
<feature type="domain" description="Histidine kinase" evidence="9">
    <location>
        <begin position="237"/>
        <end position="458"/>
    </location>
</feature>
<gene>
    <name evidence="11" type="ORF">LX81_04187</name>
</gene>
<evidence type="ECO:0000256" key="1">
    <source>
        <dbReference type="ARBA" id="ARBA00000085"/>
    </source>
</evidence>
<dbReference type="CDD" id="cd17546">
    <property type="entry name" value="REC_hyHK_CKI1_RcsC-like"/>
    <property type="match status" value="1"/>
</dbReference>
<dbReference type="Gene3D" id="1.10.287.130">
    <property type="match status" value="1"/>
</dbReference>
<proteinExistence type="predicted"/>
<evidence type="ECO:0000256" key="8">
    <source>
        <dbReference type="SAM" id="Phobius"/>
    </source>
</evidence>
<evidence type="ECO:0000259" key="10">
    <source>
        <dbReference type="PROSITE" id="PS50110"/>
    </source>
</evidence>
<dbReference type="Gene3D" id="3.30.565.10">
    <property type="entry name" value="Histidine kinase-like ATPase, C-terminal domain"/>
    <property type="match status" value="1"/>
</dbReference>
<dbReference type="OrthoDB" id="9801651at2"/>
<keyword evidence="12" id="KW-1185">Reference proteome</keyword>
<dbReference type="InterPro" id="IPR005467">
    <property type="entry name" value="His_kinase_dom"/>
</dbReference>
<dbReference type="PANTHER" id="PTHR43047:SF78">
    <property type="entry name" value="SENSORY_REGULATORY PROTEIN RPFC"/>
    <property type="match status" value="1"/>
</dbReference>
<dbReference type="InterPro" id="IPR036097">
    <property type="entry name" value="HisK_dim/P_sf"/>
</dbReference>
<dbReference type="SUPFAM" id="SSF47384">
    <property type="entry name" value="Homodimeric domain of signal transducing histidine kinase"/>
    <property type="match status" value="1"/>
</dbReference>
<feature type="transmembrane region" description="Helical" evidence="8">
    <location>
        <begin position="182"/>
        <end position="202"/>
    </location>
</feature>
<dbReference type="PRINTS" id="PR00344">
    <property type="entry name" value="BCTRLSENSOR"/>
</dbReference>
<dbReference type="SUPFAM" id="SSF55874">
    <property type="entry name" value="ATPase domain of HSP90 chaperone/DNA topoisomerase II/histidine kinase"/>
    <property type="match status" value="1"/>
</dbReference>
<sequence length="639" mass="67981">MGTGIDLRYIRRRLVSALAIVACVTIGSYALNRILYQKLQDQEELSAAIDDALSIMMEQFLFFGGIRDATGPYLAADDFSQLSLSLPGLERAIAVMEADLADGTMLPQVRAVFENPLLDPLSLLRNVATSGRGVVSSERWGDAAAYDVGVAIGATRQVLPLMRRIKELGEADLARASARADLWQRGSIVLTLFLLVLIWTGIFRPLQRQVIEDREALREGRRNAEIASAAKSTFIATMSHEIRTPLVGVLGAAELMKEETEPAARLELADTVLSSGRALLTILDDILNFTRIESGAVTIVPAPLSIVELVGDIHRLFAPRAAQKGLAFRMVVSPELAARHMGDSMRLRQILSNLVGNALKFTETGSVVICAHADAATTEGQGVVVEIRDTGLGMTQEELGRVFDSFTQANNSIVRTHGGTGLGLSISRQLARAMGGDIAVESRSGVGSTFRLTIDLPVIADHGGVPAADAPPAVGGYGRPAPNVTDLRPAMSQVPNAPSTAMSDGPAPVVLIVDDNSTNRLIATRMLDGTGWEIAIACNGHQAVEAAQEKDPALILMDISMPGMDGYAATRAIRDAERRSGRAAVRIVAMSAHADGEHRTRCDDAGMDGVIAKPFSRGEIVGLLARPDALGNPARAAGK</sequence>
<feature type="transmembrane region" description="Helical" evidence="8">
    <location>
        <begin position="14"/>
        <end position="31"/>
    </location>
</feature>
<dbReference type="PROSITE" id="PS50110">
    <property type="entry name" value="RESPONSE_REGULATORY"/>
    <property type="match status" value="1"/>
</dbReference>
<keyword evidence="3 7" id="KW-0597">Phosphoprotein</keyword>
<evidence type="ECO:0000256" key="2">
    <source>
        <dbReference type="ARBA" id="ARBA00012438"/>
    </source>
</evidence>
<keyword evidence="6" id="KW-0902">Two-component regulatory system</keyword>
<keyword evidence="8" id="KW-0472">Membrane</keyword>
<dbReference type="EMBL" id="QKZL01000043">
    <property type="protein sequence ID" value="PZX10593.1"/>
    <property type="molecule type" value="Genomic_DNA"/>
</dbReference>
<dbReference type="CDD" id="cd00082">
    <property type="entry name" value="HisKA"/>
    <property type="match status" value="1"/>
</dbReference>
<organism evidence="11 12">
    <name type="scientific">Palleronia aestuarii</name>
    <dbReference type="NCBI Taxonomy" id="568105"/>
    <lineage>
        <taxon>Bacteria</taxon>
        <taxon>Pseudomonadati</taxon>
        <taxon>Pseudomonadota</taxon>
        <taxon>Alphaproteobacteria</taxon>
        <taxon>Rhodobacterales</taxon>
        <taxon>Roseobacteraceae</taxon>
        <taxon>Palleronia</taxon>
    </lineage>
</organism>
<protein>
    <recommendedName>
        <fullName evidence="2">histidine kinase</fullName>
        <ecNumber evidence="2">2.7.13.3</ecNumber>
    </recommendedName>
</protein>
<dbReference type="Proteomes" id="UP000248916">
    <property type="component" value="Unassembled WGS sequence"/>
</dbReference>
<dbReference type="GO" id="GO:0000155">
    <property type="term" value="F:phosphorelay sensor kinase activity"/>
    <property type="evidence" value="ECO:0007669"/>
    <property type="project" value="InterPro"/>
</dbReference>
<evidence type="ECO:0000256" key="4">
    <source>
        <dbReference type="ARBA" id="ARBA00022679"/>
    </source>
</evidence>
<comment type="catalytic activity">
    <reaction evidence="1">
        <text>ATP + protein L-histidine = ADP + protein N-phospho-L-histidine.</text>
        <dbReference type="EC" id="2.7.13.3"/>
    </reaction>
</comment>
<dbReference type="SUPFAM" id="SSF52172">
    <property type="entry name" value="CheY-like"/>
    <property type="match status" value="1"/>
</dbReference>
<dbReference type="AlphaFoldDB" id="A0A2W7MSR6"/>
<dbReference type="SMART" id="SM00388">
    <property type="entry name" value="HisKA"/>
    <property type="match status" value="1"/>
</dbReference>